<dbReference type="PROSITE" id="PS51112">
    <property type="entry name" value="AMMECR1"/>
    <property type="match status" value="1"/>
</dbReference>
<dbReference type="PANTHER" id="PTHR13016:SF0">
    <property type="entry name" value="AMME SYNDROME CANDIDATE GENE 1 PROTEIN"/>
    <property type="match status" value="1"/>
</dbReference>
<keyword evidence="3" id="KW-1185">Reference proteome</keyword>
<dbReference type="Gene3D" id="3.40.830.10">
    <property type="entry name" value="LigB-like"/>
    <property type="match status" value="1"/>
</dbReference>
<organism evidence="2 3">
    <name type="scientific">Alkalibacter saccharofermentans DSM 14828</name>
    <dbReference type="NCBI Taxonomy" id="1120975"/>
    <lineage>
        <taxon>Bacteria</taxon>
        <taxon>Bacillati</taxon>
        <taxon>Bacillota</taxon>
        <taxon>Clostridia</taxon>
        <taxon>Eubacteriales</taxon>
        <taxon>Eubacteriaceae</taxon>
        <taxon>Alkalibacter</taxon>
    </lineage>
</organism>
<dbReference type="OrthoDB" id="159752at2"/>
<feature type="domain" description="AMMECR1" evidence="1">
    <location>
        <begin position="297"/>
        <end position="478"/>
    </location>
</feature>
<evidence type="ECO:0000313" key="3">
    <source>
        <dbReference type="Proteomes" id="UP000184251"/>
    </source>
</evidence>
<dbReference type="SUPFAM" id="SSF143447">
    <property type="entry name" value="AMMECR1-like"/>
    <property type="match status" value="1"/>
</dbReference>
<dbReference type="PANTHER" id="PTHR13016">
    <property type="entry name" value="AMMECR1 HOMOLOG"/>
    <property type="match status" value="1"/>
</dbReference>
<dbReference type="InterPro" id="IPR002733">
    <property type="entry name" value="AMMECR1_domain"/>
</dbReference>
<dbReference type="InterPro" id="IPR027485">
    <property type="entry name" value="AMMECR1_N"/>
</dbReference>
<dbReference type="SUPFAM" id="SSF53213">
    <property type="entry name" value="LigB-like"/>
    <property type="match status" value="1"/>
</dbReference>
<dbReference type="AlphaFoldDB" id="A0A1M4TK21"/>
<dbReference type="GO" id="GO:0008198">
    <property type="term" value="F:ferrous iron binding"/>
    <property type="evidence" value="ECO:0007669"/>
    <property type="project" value="InterPro"/>
</dbReference>
<dbReference type="NCBIfam" id="TIGR04335">
    <property type="entry name" value="AmmeMemoSam_A"/>
    <property type="match status" value="1"/>
</dbReference>
<accession>A0A1M4TK21</accession>
<dbReference type="InterPro" id="IPR027623">
    <property type="entry name" value="AmmeMemoSam_A"/>
</dbReference>
<dbReference type="InterPro" id="IPR036071">
    <property type="entry name" value="AMMECR1_dom_sf"/>
</dbReference>
<sequence length="478" mass="53571">MSVKGIVVSPHPPILIPQIGRGEEQRAFNTIKGLNKTGEFVGKIKPEVIVVITPHGNSFTDGVCILDKDYIEGDLSDFGYYDYKIGKNTSTKFLAVLKDELLSSDLSYIFMNDSDALHYRTHIKLDHGAIVPLYFIEKRYTDYEILHITPGMLDLKESYRFGMHLGEAAKKSGLTTLILASGDLSHCLKDSGPYSFAEEGPIFDQILVESLNAKRYGDIVNMKPHLYEPAGQCGLRSMIMALGSVDGLITNPVVHSYEGPFGVGYMTAEISVLEGEEASLWETLVNGADKSTPDITENEDDYIRLARKSMNTWVKTGVQLRWEEYKKGIQDKKFINEVESKRAGVFVSLHKDGQLRGCIGTISPITQYTAKEIIRNAVEACSFDPRFPAVEPQELREIEVKVDILTEPEKVSGKEKLDPKLYGVIVKSGYRKGLLLPNLDGVDTVEEQIDIAMHKAGIQTYEDYELYRFKVIRHEAEK</sequence>
<dbReference type="Proteomes" id="UP000184251">
    <property type="component" value="Unassembled WGS sequence"/>
</dbReference>
<protein>
    <submittedName>
        <fullName evidence="2">Uncharacterized protein, PH0010 family/AmmeMemoRadiSam system protein A</fullName>
    </submittedName>
</protein>
<dbReference type="GO" id="GO:0016702">
    <property type="term" value="F:oxidoreductase activity, acting on single donors with incorporation of molecular oxygen, incorporation of two atoms of oxygen"/>
    <property type="evidence" value="ECO:0007669"/>
    <property type="project" value="UniProtKB-ARBA"/>
</dbReference>
<dbReference type="InterPro" id="IPR004183">
    <property type="entry name" value="Xdiol_dOase_suB"/>
</dbReference>
<evidence type="ECO:0000313" key="2">
    <source>
        <dbReference type="EMBL" id="SHE44778.1"/>
    </source>
</evidence>
<dbReference type="Pfam" id="PF01871">
    <property type="entry name" value="AMMECR1"/>
    <property type="match status" value="1"/>
</dbReference>
<dbReference type="RefSeq" id="WP_073269511.1">
    <property type="nucleotide sequence ID" value="NZ_FQTU01000002.1"/>
</dbReference>
<proteinExistence type="predicted"/>
<gene>
    <name evidence="2" type="ORF">SAMN02746064_00519</name>
</gene>
<evidence type="ECO:0000259" key="1">
    <source>
        <dbReference type="PROSITE" id="PS51112"/>
    </source>
</evidence>
<dbReference type="STRING" id="1120975.SAMN02746064_00519"/>
<dbReference type="EMBL" id="FQTU01000002">
    <property type="protein sequence ID" value="SHE44778.1"/>
    <property type="molecule type" value="Genomic_DNA"/>
</dbReference>
<name>A0A1M4TK21_9FIRM</name>
<dbReference type="InterPro" id="IPR023473">
    <property type="entry name" value="AMMECR1"/>
</dbReference>
<reference evidence="2 3" key="1">
    <citation type="submission" date="2016-11" db="EMBL/GenBank/DDBJ databases">
        <authorList>
            <person name="Jaros S."/>
            <person name="Januszkiewicz K."/>
            <person name="Wedrychowicz H."/>
        </authorList>
    </citation>
    <scope>NUCLEOTIDE SEQUENCE [LARGE SCALE GENOMIC DNA]</scope>
    <source>
        <strain evidence="2 3">DSM 14828</strain>
    </source>
</reference>
<dbReference type="Pfam" id="PF02900">
    <property type="entry name" value="LigB"/>
    <property type="match status" value="1"/>
</dbReference>
<dbReference type="CDD" id="cd07951">
    <property type="entry name" value="ED_3B_N_AMMECR1"/>
    <property type="match status" value="1"/>
</dbReference>
<dbReference type="Gene3D" id="3.30.700.20">
    <property type="entry name" value="Hypothetical protein ph0010, domain 1"/>
    <property type="match status" value="1"/>
</dbReference>